<dbReference type="VEuPathDB" id="FungiDB:FUN_006503"/>
<evidence type="ECO:0000313" key="3">
    <source>
        <dbReference type="Proteomes" id="UP000233469"/>
    </source>
</evidence>
<dbReference type="Proteomes" id="UP000233469">
    <property type="component" value="Unassembled WGS sequence"/>
</dbReference>
<comment type="caution">
    <text evidence="2">The sequence shown here is derived from an EMBL/GenBank/DDBJ whole genome shotgun (WGS) entry which is preliminary data.</text>
</comment>
<reference evidence="2 3" key="2">
    <citation type="submission" date="2017-10" db="EMBL/GenBank/DDBJ databases">
        <title>Extensive intraspecific genome diversity in a model arbuscular mycorrhizal fungus.</title>
        <authorList>
            <person name="Chen E.C.H."/>
            <person name="Morin E."/>
            <person name="Baudet D."/>
            <person name="Noel J."/>
            <person name="Ndikumana S."/>
            <person name="Charron P."/>
            <person name="St-Onge C."/>
            <person name="Giorgi J."/>
            <person name="Grigoriev I.V."/>
            <person name="Roux C."/>
            <person name="Martin F.M."/>
            <person name="Corradi N."/>
        </authorList>
    </citation>
    <scope>NUCLEOTIDE SEQUENCE [LARGE SCALE GENOMIC DNA]</scope>
    <source>
        <strain evidence="2 3">C2</strain>
    </source>
</reference>
<gene>
    <name evidence="2" type="ORF">RhiirC2_767643</name>
</gene>
<evidence type="ECO:0000256" key="1">
    <source>
        <dbReference type="SAM" id="MobiDB-lite"/>
    </source>
</evidence>
<sequence length="458" mass="52245">MEGVESTAPQTLGSNIASSSSQTIISQTVVENESSLNTSMHAPSTAEQTVANKVPSGQIKSKQQEWTVIEKPKQFPLFFPIAILPGQNPTEKKNHAYRQISDVPGLKSYVIATMKGIKVVKATYETEEQAVKVTQREIVKNNPTRFGKLDGISQSQDNQSQYELRIWDVPLDIEKDLFEQYLHTVGKVVSIKFNLKQLYYEVVVVFADKALEQRFKTEWVLRFCKNIFRVFPSSLTREERNHRFKYVLKLANLPAGTCASDLIPIANETNAKAIFLPKNKFSKNYEKERFAWFYFDSEQGLLNVKDKKFSYNNKGLSFVEKNAITCHICGSPYHRLRGCPEGRRQQQVQYTSDAYQSIYKRYQVKAPTVKHTPNVQNKSQSPFDYVASSDSDMLIDSQSTLDKNEHARLDKMEKNMNRAFASLEGISNKFASWVNPSNPTLSPEQSHTDTYPTNNNQQ</sequence>
<feature type="region of interest" description="Disordered" evidence="1">
    <location>
        <begin position="434"/>
        <end position="458"/>
    </location>
</feature>
<evidence type="ECO:0000313" key="2">
    <source>
        <dbReference type="EMBL" id="PKK80886.1"/>
    </source>
</evidence>
<protein>
    <recommendedName>
        <fullName evidence="4">CCHC-type domain-containing protein</fullName>
    </recommendedName>
</protein>
<organism evidence="2 3">
    <name type="scientific">Rhizophagus irregularis</name>
    <dbReference type="NCBI Taxonomy" id="588596"/>
    <lineage>
        <taxon>Eukaryota</taxon>
        <taxon>Fungi</taxon>
        <taxon>Fungi incertae sedis</taxon>
        <taxon>Mucoromycota</taxon>
        <taxon>Glomeromycotina</taxon>
        <taxon>Glomeromycetes</taxon>
        <taxon>Glomerales</taxon>
        <taxon>Glomeraceae</taxon>
        <taxon>Rhizophagus</taxon>
    </lineage>
</organism>
<reference evidence="2 3" key="1">
    <citation type="submission" date="2016-04" db="EMBL/GenBank/DDBJ databases">
        <title>Genome analyses suggest a sexual origin of heterokaryosis in a supposedly ancient asexual fungus.</title>
        <authorList>
            <person name="Ropars J."/>
            <person name="Sedzielewska K."/>
            <person name="Noel J."/>
            <person name="Charron P."/>
            <person name="Farinelli L."/>
            <person name="Marton T."/>
            <person name="Kruger M."/>
            <person name="Pelin A."/>
            <person name="Brachmann A."/>
            <person name="Corradi N."/>
        </authorList>
    </citation>
    <scope>NUCLEOTIDE SEQUENCE [LARGE SCALE GENOMIC DNA]</scope>
    <source>
        <strain evidence="2 3">C2</strain>
    </source>
</reference>
<evidence type="ECO:0008006" key="4">
    <source>
        <dbReference type="Google" id="ProtNLM"/>
    </source>
</evidence>
<dbReference type="EMBL" id="LLXL01000004">
    <property type="protein sequence ID" value="PKK80886.1"/>
    <property type="molecule type" value="Genomic_DNA"/>
</dbReference>
<accession>A0A2N1P456</accession>
<proteinExistence type="predicted"/>
<dbReference type="AlphaFoldDB" id="A0A2N1P456"/>
<dbReference type="VEuPathDB" id="FungiDB:RhiirA1_469455"/>
<name>A0A2N1P456_9GLOM</name>
<dbReference type="VEuPathDB" id="FungiDB:RhiirA1_473847"/>